<dbReference type="GO" id="GO:0000811">
    <property type="term" value="C:GINS complex"/>
    <property type="evidence" value="ECO:0007669"/>
    <property type="project" value="UniProtKB-UniRule"/>
</dbReference>
<gene>
    <name evidence="9" type="ORF">ASCRUDRAFT_73849</name>
</gene>
<dbReference type="Pfam" id="PF05916">
    <property type="entry name" value="Sld5"/>
    <property type="match status" value="1"/>
</dbReference>
<evidence type="ECO:0000256" key="2">
    <source>
        <dbReference type="ARBA" id="ARBA00006677"/>
    </source>
</evidence>
<dbReference type="CDD" id="cd11710">
    <property type="entry name" value="GINS_A_psf1"/>
    <property type="match status" value="1"/>
</dbReference>
<keyword evidence="5 6" id="KW-0539">Nucleus</keyword>
<keyword evidence="10" id="KW-1185">Reference proteome</keyword>
<evidence type="ECO:0000256" key="5">
    <source>
        <dbReference type="ARBA" id="ARBA00023242"/>
    </source>
</evidence>
<evidence type="ECO:0000313" key="10">
    <source>
        <dbReference type="Proteomes" id="UP000095038"/>
    </source>
</evidence>
<evidence type="ECO:0000259" key="8">
    <source>
        <dbReference type="Pfam" id="PF24997"/>
    </source>
</evidence>
<dbReference type="GO" id="GO:0071162">
    <property type="term" value="C:CMG complex"/>
    <property type="evidence" value="ECO:0007669"/>
    <property type="project" value="EnsemblFungi"/>
</dbReference>
<dbReference type="FunCoup" id="A0A1D2VRC9">
    <property type="interactions" value="433"/>
</dbReference>
<dbReference type="STRING" id="1344418.A0A1D2VRC9"/>
<dbReference type="InParanoid" id="A0A1D2VRC9"/>
<dbReference type="InterPro" id="IPR005339">
    <property type="entry name" value="GINS_Psf1"/>
</dbReference>
<dbReference type="InterPro" id="IPR036224">
    <property type="entry name" value="GINS_bundle-like_dom_sf"/>
</dbReference>
<dbReference type="Pfam" id="PF24997">
    <property type="entry name" value="PSF1_C"/>
    <property type="match status" value="1"/>
</dbReference>
<dbReference type="GeneID" id="30966091"/>
<proteinExistence type="inferred from homology"/>
<protein>
    <recommendedName>
        <fullName evidence="3 6">DNA replication complex GINS protein PSF1</fullName>
    </recommendedName>
</protein>
<feature type="domain" description="GINS subunit" evidence="7">
    <location>
        <begin position="57"/>
        <end position="131"/>
    </location>
</feature>
<dbReference type="Gene3D" id="1.20.58.1030">
    <property type="match status" value="1"/>
</dbReference>
<dbReference type="SUPFAM" id="SSF158573">
    <property type="entry name" value="GINS helical bundle-like"/>
    <property type="match status" value="1"/>
</dbReference>
<evidence type="ECO:0000256" key="3">
    <source>
        <dbReference type="ARBA" id="ARBA00015143"/>
    </source>
</evidence>
<evidence type="ECO:0000259" key="7">
    <source>
        <dbReference type="Pfam" id="PF05916"/>
    </source>
</evidence>
<dbReference type="OrthoDB" id="10252587at2759"/>
<dbReference type="GO" id="GO:1902975">
    <property type="term" value="P:mitotic DNA replication initiation"/>
    <property type="evidence" value="ECO:0007669"/>
    <property type="project" value="EnsemblFungi"/>
</dbReference>
<dbReference type="GO" id="GO:0043596">
    <property type="term" value="C:nuclear replication fork"/>
    <property type="evidence" value="ECO:0007669"/>
    <property type="project" value="EnsemblFungi"/>
</dbReference>
<dbReference type="Proteomes" id="UP000095038">
    <property type="component" value="Unassembled WGS sequence"/>
</dbReference>
<dbReference type="PANTHER" id="PTHR12914">
    <property type="entry name" value="PARTNER OF SLD5"/>
    <property type="match status" value="1"/>
</dbReference>
<name>A0A1D2VRC9_9ASCO</name>
<dbReference type="GO" id="GO:0000727">
    <property type="term" value="P:double-strand break repair via break-induced replication"/>
    <property type="evidence" value="ECO:0007669"/>
    <property type="project" value="EnsemblFungi"/>
</dbReference>
<dbReference type="EMBL" id="KV454475">
    <property type="protein sequence ID" value="ODV64164.1"/>
    <property type="molecule type" value="Genomic_DNA"/>
</dbReference>
<dbReference type="InterPro" id="IPR021151">
    <property type="entry name" value="GINS_A"/>
</dbReference>
<evidence type="ECO:0000313" key="9">
    <source>
        <dbReference type="EMBL" id="ODV64164.1"/>
    </source>
</evidence>
<evidence type="ECO:0000256" key="6">
    <source>
        <dbReference type="RuleBase" id="RU368085"/>
    </source>
</evidence>
<sequence length="194" mass="22775">MYGDIANKLIQDSKRSRALDSLPLYSNDSVQAIIKEINHIEKKIQEIQSGLSNDSQPNRVKQCQLFVLYLCLRRNKRILLSYQKTRCLYLNKISWENIQISNENNLLDNLSFNEQIYFKNYNDLITDYKNEFADIDLTGSLKPPNEVFIDVRVLKDVGEIQTEYGVFNLTKDSQFFVRYSDVEKLINQGYLQKL</sequence>
<dbReference type="InterPro" id="IPR056783">
    <property type="entry name" value="PSF1_C"/>
</dbReference>
<comment type="similarity">
    <text evidence="2 6">Belongs to the GINS1/PSF1 family.</text>
</comment>
<dbReference type="GO" id="GO:1902983">
    <property type="term" value="P:DNA strand elongation involved in mitotic DNA replication"/>
    <property type="evidence" value="ECO:0007669"/>
    <property type="project" value="EnsemblFungi"/>
</dbReference>
<feature type="domain" description="DNA replication complex GINS protein PSF1 C-terminal" evidence="8">
    <location>
        <begin position="146"/>
        <end position="193"/>
    </location>
</feature>
<dbReference type="AlphaFoldDB" id="A0A1D2VRC9"/>
<comment type="subunit">
    <text evidence="6">Component of the GINS complex.</text>
</comment>
<reference evidence="10" key="1">
    <citation type="submission" date="2016-05" db="EMBL/GenBank/DDBJ databases">
        <title>Comparative genomics of biotechnologically important yeasts.</title>
        <authorList>
            <consortium name="DOE Joint Genome Institute"/>
            <person name="Riley R."/>
            <person name="Haridas S."/>
            <person name="Wolfe K.H."/>
            <person name="Lopes M.R."/>
            <person name="Hittinger C.T."/>
            <person name="Goker M."/>
            <person name="Salamov A."/>
            <person name="Wisecaver J."/>
            <person name="Long T.M."/>
            <person name="Aerts A.L."/>
            <person name="Barry K."/>
            <person name="Choi C."/>
            <person name="Clum A."/>
            <person name="Coughlan A.Y."/>
            <person name="Deshpande S."/>
            <person name="Douglass A.P."/>
            <person name="Hanson S.J."/>
            <person name="Klenk H.-P."/>
            <person name="Labutti K."/>
            <person name="Lapidus A."/>
            <person name="Lindquist E."/>
            <person name="Lipzen A."/>
            <person name="Meier-Kolthoff J.P."/>
            <person name="Ohm R.A."/>
            <person name="Otillar R.P."/>
            <person name="Pangilinan J."/>
            <person name="Peng Y."/>
            <person name="Rokas A."/>
            <person name="Rosa C.A."/>
            <person name="Scheuner C."/>
            <person name="Sibirny A.A."/>
            <person name="Slot J.C."/>
            <person name="Stielow J.B."/>
            <person name="Sun H."/>
            <person name="Kurtzman C.P."/>
            <person name="Blackwell M."/>
            <person name="Grigoriev I.V."/>
            <person name="Jeffries T.W."/>
        </authorList>
    </citation>
    <scope>NUCLEOTIDE SEQUENCE [LARGE SCALE GENOMIC DNA]</scope>
    <source>
        <strain evidence="10">DSM 1968</strain>
    </source>
</reference>
<accession>A0A1D2VRC9</accession>
<evidence type="ECO:0000256" key="1">
    <source>
        <dbReference type="ARBA" id="ARBA00004123"/>
    </source>
</evidence>
<comment type="function">
    <text evidence="6">Required for correct functioning of the GINS complex, a complex that plays an essential role in the initiation of DNA replication, and progression of DNA replication forks. GINS complex seems to bind preferentially to single-stranded DNA.</text>
</comment>
<dbReference type="PANTHER" id="PTHR12914:SF2">
    <property type="entry name" value="DNA REPLICATION COMPLEX GINS PROTEIN PSF1"/>
    <property type="match status" value="1"/>
</dbReference>
<keyword evidence="4 6" id="KW-0235">DNA replication</keyword>
<dbReference type="RefSeq" id="XP_020050471.1">
    <property type="nucleotide sequence ID" value="XM_020192455.1"/>
</dbReference>
<comment type="subcellular location">
    <subcellularLocation>
        <location evidence="1 6">Nucleus</location>
    </subcellularLocation>
</comment>
<organism evidence="9 10">
    <name type="scientific">Ascoidea rubescens DSM 1968</name>
    <dbReference type="NCBI Taxonomy" id="1344418"/>
    <lineage>
        <taxon>Eukaryota</taxon>
        <taxon>Fungi</taxon>
        <taxon>Dikarya</taxon>
        <taxon>Ascomycota</taxon>
        <taxon>Saccharomycotina</taxon>
        <taxon>Saccharomycetes</taxon>
        <taxon>Ascoideaceae</taxon>
        <taxon>Ascoidea</taxon>
    </lineage>
</organism>
<evidence type="ECO:0000256" key="4">
    <source>
        <dbReference type="ARBA" id="ARBA00022705"/>
    </source>
</evidence>
<dbReference type="CDD" id="cd21696">
    <property type="entry name" value="GINS_B_Psf1"/>
    <property type="match status" value="1"/>
</dbReference>